<reference evidence="10" key="1">
    <citation type="submission" date="2021-08" db="EMBL/GenBank/DDBJ databases">
        <authorList>
            <person name="Stevens D.C."/>
        </authorList>
    </citation>
    <scope>NUCLEOTIDE SEQUENCE</scope>
    <source>
        <strain evidence="10">DSM 53165</strain>
    </source>
</reference>
<sequence length="503" mass="51998">MAARSSRRRWALIALVARRMLLREGRRKSGRAGRVALTIALALAISGAAATLLGVRSVAPPLVAGVASLVAVGLLCARRLMPAVAVAVFGTGLGCAALITVLGVTSGFEDELIGRLSKVGGHVTLTEYGLDFDEYPAVVARWGPDPRVLAASPFAFSTAAVVPLRPDGQADRSDEAGVKEHVDTDMSGETHVRPIDRNAPVIALIKGVDPALATGLPGMATMLRAGDLTAVRPGDVRHGPAIALGSRLAARLGVEVGDSVRLVVPAELDGTAAAMTRPPRHGEYEVVDLLDTGVGDYDASLALVHLSAAQALFFAERRVSGVEFALVDPDIAAGFAAEVVAAMGQGFRATTWEQQGEEVLAGLRQIRAAVSLVLGLLEVVAATALLASLLLLVRRKREEIAALMSLGADSRAIFAVFEAVGVFAGGLGATIGVGLGLLFGWMVAVFRYPLDTEVYPVDHLPFALSWLDIAGPAAAALVICALASGPVALVASRLPLLAGLGRA</sequence>
<evidence type="ECO:0000313" key="11">
    <source>
        <dbReference type="Proteomes" id="UP001139031"/>
    </source>
</evidence>
<feature type="transmembrane region" description="Helical" evidence="7">
    <location>
        <begin position="84"/>
        <end position="108"/>
    </location>
</feature>
<proteinExistence type="inferred from homology"/>
<evidence type="ECO:0000256" key="2">
    <source>
        <dbReference type="ARBA" id="ARBA00005236"/>
    </source>
</evidence>
<dbReference type="Pfam" id="PF02687">
    <property type="entry name" value="FtsX"/>
    <property type="match status" value="1"/>
</dbReference>
<name>A0ABS7U5Y0_9BACT</name>
<dbReference type="Pfam" id="PF12704">
    <property type="entry name" value="MacB_PCD"/>
    <property type="match status" value="1"/>
</dbReference>
<evidence type="ECO:0000259" key="9">
    <source>
        <dbReference type="Pfam" id="PF12704"/>
    </source>
</evidence>
<dbReference type="Proteomes" id="UP001139031">
    <property type="component" value="Unassembled WGS sequence"/>
</dbReference>
<keyword evidence="11" id="KW-1185">Reference proteome</keyword>
<feature type="transmembrane region" description="Helical" evidence="7">
    <location>
        <begin position="368"/>
        <end position="393"/>
    </location>
</feature>
<keyword evidence="5 7" id="KW-1133">Transmembrane helix</keyword>
<comment type="similarity">
    <text evidence="2">Belongs to the ABC-4 integral membrane protein family. LolC/E subfamily.</text>
</comment>
<dbReference type="InterPro" id="IPR051447">
    <property type="entry name" value="Lipoprotein-release_system"/>
</dbReference>
<comment type="subcellular location">
    <subcellularLocation>
        <location evidence="1">Cell membrane</location>
        <topology evidence="1">Multi-pass membrane protein</topology>
    </subcellularLocation>
</comment>
<dbReference type="PANTHER" id="PTHR30489">
    <property type="entry name" value="LIPOPROTEIN-RELEASING SYSTEM TRANSMEMBRANE PROTEIN LOLE"/>
    <property type="match status" value="1"/>
</dbReference>
<feature type="transmembrane region" description="Helical" evidence="7">
    <location>
        <begin position="466"/>
        <end position="492"/>
    </location>
</feature>
<evidence type="ECO:0000259" key="8">
    <source>
        <dbReference type="Pfam" id="PF02687"/>
    </source>
</evidence>
<accession>A0ABS7U5Y0</accession>
<evidence type="ECO:0000256" key="6">
    <source>
        <dbReference type="ARBA" id="ARBA00023136"/>
    </source>
</evidence>
<evidence type="ECO:0000256" key="7">
    <source>
        <dbReference type="SAM" id="Phobius"/>
    </source>
</evidence>
<feature type="transmembrane region" description="Helical" evidence="7">
    <location>
        <begin position="413"/>
        <end position="446"/>
    </location>
</feature>
<evidence type="ECO:0000256" key="3">
    <source>
        <dbReference type="ARBA" id="ARBA00022475"/>
    </source>
</evidence>
<keyword evidence="3" id="KW-1003">Cell membrane</keyword>
<evidence type="ECO:0000256" key="1">
    <source>
        <dbReference type="ARBA" id="ARBA00004651"/>
    </source>
</evidence>
<keyword evidence="4 7" id="KW-0812">Transmembrane</keyword>
<dbReference type="RefSeq" id="WP_224197704.1">
    <property type="nucleotide sequence ID" value="NZ_JAIRAU010000059.1"/>
</dbReference>
<evidence type="ECO:0000313" key="10">
    <source>
        <dbReference type="EMBL" id="MBZ5715965.1"/>
    </source>
</evidence>
<keyword evidence="6 7" id="KW-0472">Membrane</keyword>
<feature type="domain" description="MacB-like periplasmic core" evidence="9">
    <location>
        <begin position="85"/>
        <end position="339"/>
    </location>
</feature>
<feature type="transmembrane region" description="Helical" evidence="7">
    <location>
        <begin position="59"/>
        <end position="77"/>
    </location>
</feature>
<gene>
    <name evidence="10" type="ORF">K7C98_42610</name>
</gene>
<feature type="domain" description="ABC3 transporter permease C-terminal" evidence="8">
    <location>
        <begin position="373"/>
        <end position="494"/>
    </location>
</feature>
<protein>
    <submittedName>
        <fullName evidence="10">ABC transporter permease</fullName>
    </submittedName>
</protein>
<dbReference type="EMBL" id="JAIRAU010000059">
    <property type="protein sequence ID" value="MBZ5715965.1"/>
    <property type="molecule type" value="Genomic_DNA"/>
</dbReference>
<organism evidence="10 11">
    <name type="scientific">Nannocystis pusilla</name>
    <dbReference type="NCBI Taxonomy" id="889268"/>
    <lineage>
        <taxon>Bacteria</taxon>
        <taxon>Pseudomonadati</taxon>
        <taxon>Myxococcota</taxon>
        <taxon>Polyangia</taxon>
        <taxon>Nannocystales</taxon>
        <taxon>Nannocystaceae</taxon>
        <taxon>Nannocystis</taxon>
    </lineage>
</organism>
<evidence type="ECO:0000256" key="4">
    <source>
        <dbReference type="ARBA" id="ARBA00022692"/>
    </source>
</evidence>
<dbReference type="PANTHER" id="PTHR30489:SF0">
    <property type="entry name" value="LIPOPROTEIN-RELEASING SYSTEM TRANSMEMBRANE PROTEIN LOLE"/>
    <property type="match status" value="1"/>
</dbReference>
<dbReference type="InterPro" id="IPR003838">
    <property type="entry name" value="ABC3_permease_C"/>
</dbReference>
<dbReference type="InterPro" id="IPR025857">
    <property type="entry name" value="MacB_PCD"/>
</dbReference>
<comment type="caution">
    <text evidence="10">The sequence shown here is derived from an EMBL/GenBank/DDBJ whole genome shotgun (WGS) entry which is preliminary data.</text>
</comment>
<evidence type="ECO:0000256" key="5">
    <source>
        <dbReference type="ARBA" id="ARBA00022989"/>
    </source>
</evidence>